<proteinExistence type="predicted"/>
<organism evidence="1 2">
    <name type="scientific">Schizophyllum amplum</name>
    <dbReference type="NCBI Taxonomy" id="97359"/>
    <lineage>
        <taxon>Eukaryota</taxon>
        <taxon>Fungi</taxon>
        <taxon>Dikarya</taxon>
        <taxon>Basidiomycota</taxon>
        <taxon>Agaricomycotina</taxon>
        <taxon>Agaricomycetes</taxon>
        <taxon>Agaricomycetidae</taxon>
        <taxon>Agaricales</taxon>
        <taxon>Schizophyllaceae</taxon>
        <taxon>Schizophyllum</taxon>
    </lineage>
</organism>
<evidence type="ECO:0000313" key="1">
    <source>
        <dbReference type="EMBL" id="TRM58920.1"/>
    </source>
</evidence>
<comment type="caution">
    <text evidence="1">The sequence shown here is derived from an EMBL/GenBank/DDBJ whole genome shotgun (WGS) entry which is preliminary data.</text>
</comment>
<name>A0A550C2A4_9AGAR</name>
<protein>
    <recommendedName>
        <fullName evidence="3">F-box domain-containing protein</fullName>
    </recommendedName>
</protein>
<sequence length="176" mass="19642">MHGALHVPEIRYAICAEMDSRGGLSKLSRVSRDWYDAANIRLWEHLDSLLPLLCLLPADSWEMAASEASSPRRVFTLTRPLTPLDWAPVLKRSILVKALRERIDGTPPGIGVEALETMCRSPPPFTLLPHLQDLSFPTKGYGTHSAFYFQLISPSLRVLQVHGSWPDGISVMRVAD</sequence>
<dbReference type="AlphaFoldDB" id="A0A550C2A4"/>
<keyword evidence="2" id="KW-1185">Reference proteome</keyword>
<evidence type="ECO:0008006" key="3">
    <source>
        <dbReference type="Google" id="ProtNLM"/>
    </source>
</evidence>
<reference evidence="1 2" key="1">
    <citation type="journal article" date="2019" name="New Phytol.">
        <title>Comparative genomics reveals unique wood-decay strategies and fruiting body development in the Schizophyllaceae.</title>
        <authorList>
            <person name="Almasi E."/>
            <person name="Sahu N."/>
            <person name="Krizsan K."/>
            <person name="Balint B."/>
            <person name="Kovacs G.M."/>
            <person name="Kiss B."/>
            <person name="Cseklye J."/>
            <person name="Drula E."/>
            <person name="Henrissat B."/>
            <person name="Nagy I."/>
            <person name="Chovatia M."/>
            <person name="Adam C."/>
            <person name="LaButti K."/>
            <person name="Lipzen A."/>
            <person name="Riley R."/>
            <person name="Grigoriev I.V."/>
            <person name="Nagy L.G."/>
        </authorList>
    </citation>
    <scope>NUCLEOTIDE SEQUENCE [LARGE SCALE GENOMIC DNA]</scope>
    <source>
        <strain evidence="1 2">NL-1724</strain>
    </source>
</reference>
<gene>
    <name evidence="1" type="ORF">BD626DRAFT_177493</name>
</gene>
<dbReference type="OrthoDB" id="3543113at2759"/>
<accession>A0A550C2A4</accession>
<evidence type="ECO:0000313" key="2">
    <source>
        <dbReference type="Proteomes" id="UP000320762"/>
    </source>
</evidence>
<dbReference type="Proteomes" id="UP000320762">
    <property type="component" value="Unassembled WGS sequence"/>
</dbReference>
<dbReference type="EMBL" id="VDMD01000032">
    <property type="protein sequence ID" value="TRM58920.1"/>
    <property type="molecule type" value="Genomic_DNA"/>
</dbReference>